<gene>
    <name evidence="2" type="ORF">EWM64_g6195</name>
</gene>
<sequence length="617" mass="70908">MDVKRVYQEKDPQTGQFLLIEGFDSGATEEPVKSSSIFSYICQFRREEETGPYQLERDLIQIDSPSFKEVAQRVMAGRRDVAWTQQPLQFYPDELIAYYSHFAEFVETSGKTAKEKEQVEQVRFFVNFLRTEYRGLLHDIQNLRSAEVITFELLWGIMVPGTILMTSDELTGQVSAPPTGITPGLTVKHFTIPVFTGAKRIVDLRAYPLWAIHDEEQQRFQLIERGKKWWGMKGWCHRWYNNVAYAYENEGVTSCKKYTRSHTHYRRRTPGLRSDLDGSGLVPESRKELKDEEYMMMSPWVYGYALTSREWRSVDCVEDIQWGDRAVFEDLDMDSEDKAMLKTLIEQHTGIAFGSDGPTKPGRLVRKFIDFVEGKGQGLIFNLHGPPGVGKTLTAEAVSNALRCPLYIVGPRDLGVLAQELENALKKMFILAHRWGAIILVDEADVYLERREMRDMGRNAYYPGIVFLTTNRVGAFDPAMKSRIDVSIVFDRLTADARERLWISFLQKTDMAEDELQRFSRHDMQGLRDLPMDGREIKNIVKMASALASRDKRNKLCAEDVLRVMDLSGKRRRSDDSGVFKYFHPYNVQELDPAIVSAAAALSSILAVNLWRHWGPR</sequence>
<dbReference type="STRING" id="135208.A0A4Y9ZWF1"/>
<proteinExistence type="predicted"/>
<comment type="caution">
    <text evidence="2">The sequence shown here is derived from an EMBL/GenBank/DDBJ whole genome shotgun (WGS) entry which is preliminary data.</text>
</comment>
<dbReference type="InterPro" id="IPR003959">
    <property type="entry name" value="ATPase_AAA_core"/>
</dbReference>
<evidence type="ECO:0000313" key="3">
    <source>
        <dbReference type="Proteomes" id="UP000298061"/>
    </source>
</evidence>
<accession>A0A4Y9ZWF1</accession>
<dbReference type="Proteomes" id="UP000298061">
    <property type="component" value="Unassembled WGS sequence"/>
</dbReference>
<dbReference type="SMART" id="SM00382">
    <property type="entry name" value="AAA"/>
    <property type="match status" value="1"/>
</dbReference>
<protein>
    <recommendedName>
        <fullName evidence="1">AAA+ ATPase domain-containing protein</fullName>
    </recommendedName>
</protein>
<dbReference type="Gene3D" id="3.40.50.300">
    <property type="entry name" value="P-loop containing nucleotide triphosphate hydrolases"/>
    <property type="match status" value="1"/>
</dbReference>
<reference evidence="2 3" key="1">
    <citation type="submission" date="2019-02" db="EMBL/GenBank/DDBJ databases">
        <title>Genome sequencing of the rare red list fungi Hericium alpestre (H. flagellum).</title>
        <authorList>
            <person name="Buettner E."/>
            <person name="Kellner H."/>
        </authorList>
    </citation>
    <scope>NUCLEOTIDE SEQUENCE [LARGE SCALE GENOMIC DNA]</scope>
    <source>
        <strain evidence="2 3">DSM 108284</strain>
    </source>
</reference>
<dbReference type="GO" id="GO:0016887">
    <property type="term" value="F:ATP hydrolysis activity"/>
    <property type="evidence" value="ECO:0007669"/>
    <property type="project" value="InterPro"/>
</dbReference>
<keyword evidence="3" id="KW-1185">Reference proteome</keyword>
<dbReference type="OrthoDB" id="10042665at2759"/>
<name>A0A4Y9ZWF1_9AGAM</name>
<dbReference type="SUPFAM" id="SSF52540">
    <property type="entry name" value="P-loop containing nucleoside triphosphate hydrolases"/>
    <property type="match status" value="1"/>
</dbReference>
<dbReference type="InterPro" id="IPR003593">
    <property type="entry name" value="AAA+_ATPase"/>
</dbReference>
<feature type="domain" description="AAA+ ATPase" evidence="1">
    <location>
        <begin position="377"/>
        <end position="494"/>
    </location>
</feature>
<dbReference type="EMBL" id="SFCI01000816">
    <property type="protein sequence ID" value="TFY77818.1"/>
    <property type="molecule type" value="Genomic_DNA"/>
</dbReference>
<evidence type="ECO:0000259" key="1">
    <source>
        <dbReference type="SMART" id="SM00382"/>
    </source>
</evidence>
<dbReference type="AlphaFoldDB" id="A0A4Y9ZWF1"/>
<dbReference type="GO" id="GO:0005524">
    <property type="term" value="F:ATP binding"/>
    <property type="evidence" value="ECO:0007669"/>
    <property type="project" value="InterPro"/>
</dbReference>
<dbReference type="InterPro" id="IPR027417">
    <property type="entry name" value="P-loop_NTPase"/>
</dbReference>
<evidence type="ECO:0000313" key="2">
    <source>
        <dbReference type="EMBL" id="TFY77818.1"/>
    </source>
</evidence>
<dbReference type="Pfam" id="PF00004">
    <property type="entry name" value="AAA"/>
    <property type="match status" value="1"/>
</dbReference>
<organism evidence="2 3">
    <name type="scientific">Hericium alpestre</name>
    <dbReference type="NCBI Taxonomy" id="135208"/>
    <lineage>
        <taxon>Eukaryota</taxon>
        <taxon>Fungi</taxon>
        <taxon>Dikarya</taxon>
        <taxon>Basidiomycota</taxon>
        <taxon>Agaricomycotina</taxon>
        <taxon>Agaricomycetes</taxon>
        <taxon>Russulales</taxon>
        <taxon>Hericiaceae</taxon>
        <taxon>Hericium</taxon>
    </lineage>
</organism>
<dbReference type="PANTHER" id="PTHR46411">
    <property type="entry name" value="FAMILY ATPASE, PUTATIVE-RELATED"/>
    <property type="match status" value="1"/>
</dbReference>
<dbReference type="PANTHER" id="PTHR46411:SF3">
    <property type="entry name" value="AAA+ ATPASE DOMAIN-CONTAINING PROTEIN"/>
    <property type="match status" value="1"/>
</dbReference>